<keyword evidence="3" id="KW-0378">Hydrolase</keyword>
<feature type="domain" description="RuvB AAA lid" evidence="2">
    <location>
        <begin position="72"/>
        <end position="145"/>
    </location>
</feature>
<keyword evidence="3" id="KW-0067">ATP-binding</keyword>
<dbReference type="SUPFAM" id="SSF46785">
    <property type="entry name" value="Winged helix' DNA-binding domain"/>
    <property type="match status" value="1"/>
</dbReference>
<dbReference type="GO" id="GO:0005524">
    <property type="term" value="F:ATP binding"/>
    <property type="evidence" value="ECO:0007669"/>
    <property type="project" value="InterPro"/>
</dbReference>
<dbReference type="InterPro" id="IPR027417">
    <property type="entry name" value="P-loop_NTPase"/>
</dbReference>
<dbReference type="Pfam" id="PF05491">
    <property type="entry name" value="WHD_RuvB"/>
    <property type="match status" value="1"/>
</dbReference>
<dbReference type="InterPro" id="IPR004605">
    <property type="entry name" value="DNA_helicase_Holl-junc_RuvB"/>
</dbReference>
<evidence type="ECO:0000259" key="2">
    <source>
        <dbReference type="Pfam" id="PF17864"/>
    </source>
</evidence>
<comment type="caution">
    <text evidence="3">The sequence shown here is derived from an EMBL/GenBank/DDBJ whole genome shotgun (WGS) entry which is preliminary data.</text>
</comment>
<dbReference type="GO" id="GO:0006281">
    <property type="term" value="P:DNA repair"/>
    <property type="evidence" value="ECO:0007669"/>
    <property type="project" value="InterPro"/>
</dbReference>
<dbReference type="Pfam" id="PF17864">
    <property type="entry name" value="AAA_lid_4"/>
    <property type="match status" value="1"/>
</dbReference>
<feature type="domain" description="RuvB winged helix C-terminal" evidence="1">
    <location>
        <begin position="147"/>
        <end position="181"/>
    </location>
</feature>
<dbReference type="EMBL" id="WEKV01000026">
    <property type="protein sequence ID" value="KAB7781883.1"/>
    <property type="molecule type" value="Genomic_DNA"/>
</dbReference>
<keyword evidence="3" id="KW-0347">Helicase</keyword>
<dbReference type="GO" id="GO:0006310">
    <property type="term" value="P:DNA recombination"/>
    <property type="evidence" value="ECO:0007669"/>
    <property type="project" value="InterPro"/>
</dbReference>
<dbReference type="Gene3D" id="1.10.10.10">
    <property type="entry name" value="Winged helix-like DNA-binding domain superfamily/Winged helix DNA-binding domain"/>
    <property type="match status" value="1"/>
</dbReference>
<dbReference type="GO" id="GO:0003677">
    <property type="term" value="F:DNA binding"/>
    <property type="evidence" value="ECO:0007669"/>
    <property type="project" value="InterPro"/>
</dbReference>
<dbReference type="InterPro" id="IPR041445">
    <property type="entry name" value="AAA_lid_4"/>
</dbReference>
<protein>
    <submittedName>
        <fullName evidence="3">Holliday junction ATP-dependent DNA helicase RuvB</fullName>
        <ecNumber evidence="3">3.6.4.12</ecNumber>
    </submittedName>
</protein>
<gene>
    <name evidence="3" type="ORF">F8B43_5676</name>
</gene>
<dbReference type="Gene3D" id="1.10.8.60">
    <property type="match status" value="1"/>
</dbReference>
<dbReference type="SUPFAM" id="SSF52540">
    <property type="entry name" value="P-loop containing nucleoside triphosphate hydrolases"/>
    <property type="match status" value="1"/>
</dbReference>
<evidence type="ECO:0000313" key="3">
    <source>
        <dbReference type="EMBL" id="KAB7781883.1"/>
    </source>
</evidence>
<dbReference type="InterPro" id="IPR036390">
    <property type="entry name" value="WH_DNA-bd_sf"/>
</dbReference>
<proteinExistence type="predicted"/>
<accession>A0A833IZV3</accession>
<dbReference type="GO" id="GO:0009378">
    <property type="term" value="F:four-way junction helicase activity"/>
    <property type="evidence" value="ECO:0007669"/>
    <property type="project" value="InterPro"/>
</dbReference>
<dbReference type="AlphaFoldDB" id="A0A833IZV3"/>
<name>A0A833IZV3_9HYPH</name>
<dbReference type="EC" id="3.6.4.12" evidence="3"/>
<organism evidence="3 4">
    <name type="scientific">Methylorubrum populi</name>
    <dbReference type="NCBI Taxonomy" id="223967"/>
    <lineage>
        <taxon>Bacteria</taxon>
        <taxon>Pseudomonadati</taxon>
        <taxon>Pseudomonadota</taxon>
        <taxon>Alphaproteobacteria</taxon>
        <taxon>Hyphomicrobiales</taxon>
        <taxon>Methylobacteriaceae</taxon>
        <taxon>Methylorubrum</taxon>
    </lineage>
</organism>
<dbReference type="Proteomes" id="UP000469949">
    <property type="component" value="Unassembled WGS sequence"/>
</dbReference>
<reference evidence="3 4" key="1">
    <citation type="submission" date="2019-10" db="EMBL/GenBank/DDBJ databases">
        <title>Draft Genome Sequence of the Caffeine Degrading Methylotroph Methylorubrum populi PINKEL.</title>
        <authorList>
            <person name="Dawson S.C."/>
            <person name="Zhang X."/>
            <person name="Wright M.E."/>
            <person name="Sharma G."/>
            <person name="Langner J.T."/>
            <person name="Ditty J.L."/>
            <person name="Subuyuj G.A."/>
        </authorList>
    </citation>
    <scope>NUCLEOTIDE SEQUENCE [LARGE SCALE GENOMIC DNA]</scope>
    <source>
        <strain evidence="3 4">Pinkel</strain>
    </source>
</reference>
<sequence length="270" mass="29528">MVGRPDVAFERARPLFEAMDESIPSLAATAMVRPQLEISQERADVSHQLLECPLLSTPLRDRFGIPVRLEFYSVEELELVVTRAAGVFGIGITPEGANEVVRRARGTPRIAGRLLRRVRDCAVVAGAAAIDRETADRALAMLDVDDRGLDRLDRRYLGIIAEAFAGGPVGVETIAAALAAPRLRAARRPYEHAAVFDREQRWMPEGTQSLVHAGGQHLLHRAFLVARSHAQSSDHVGFQEDDDLLLAGAAGRPAVSGRSRHRARLQRLSS</sequence>
<keyword evidence="3" id="KW-0547">Nucleotide-binding</keyword>
<evidence type="ECO:0000313" key="4">
    <source>
        <dbReference type="Proteomes" id="UP000469949"/>
    </source>
</evidence>
<dbReference type="InterPro" id="IPR008823">
    <property type="entry name" value="RuvB_wg_C"/>
</dbReference>
<dbReference type="GO" id="GO:0016787">
    <property type="term" value="F:hydrolase activity"/>
    <property type="evidence" value="ECO:0007669"/>
    <property type="project" value="UniProtKB-KW"/>
</dbReference>
<evidence type="ECO:0000259" key="1">
    <source>
        <dbReference type="Pfam" id="PF05491"/>
    </source>
</evidence>
<dbReference type="PANTHER" id="PTHR42848">
    <property type="match status" value="1"/>
</dbReference>
<dbReference type="PANTHER" id="PTHR42848:SF1">
    <property type="entry name" value="HOLLIDAY JUNCTION BRANCH MIGRATION COMPLEX SUBUNIT RUVB"/>
    <property type="match status" value="1"/>
</dbReference>
<dbReference type="InterPro" id="IPR036388">
    <property type="entry name" value="WH-like_DNA-bd_sf"/>
</dbReference>